<evidence type="ECO:0000313" key="2">
    <source>
        <dbReference type="EMBL" id="OYR18779.1"/>
    </source>
</evidence>
<organism evidence="2 3">
    <name type="scientific">Brucella thiophenivorans</name>
    <dbReference type="NCBI Taxonomy" id="571255"/>
    <lineage>
        <taxon>Bacteria</taxon>
        <taxon>Pseudomonadati</taxon>
        <taxon>Pseudomonadota</taxon>
        <taxon>Alphaproteobacteria</taxon>
        <taxon>Hyphomicrobiales</taxon>
        <taxon>Brucellaceae</taxon>
        <taxon>Brucella/Ochrobactrum group</taxon>
        <taxon>Brucella</taxon>
    </lineage>
</organism>
<keyword evidence="1" id="KW-0812">Transmembrane</keyword>
<gene>
    <name evidence="2" type="ORF">CEV31_2116</name>
</gene>
<feature type="transmembrane region" description="Helical" evidence="1">
    <location>
        <begin position="6"/>
        <end position="25"/>
    </location>
</feature>
<sequence length="44" mass="4293">MIGMTAGTAVIIVTVIGIVVAGIVAETGIDRVVVGTARIEAALA</sequence>
<accession>A0A256FVA2</accession>
<proteinExistence type="predicted"/>
<protein>
    <submittedName>
        <fullName evidence="2">Uncharacterized protein</fullName>
    </submittedName>
</protein>
<keyword evidence="1" id="KW-0472">Membrane</keyword>
<comment type="caution">
    <text evidence="2">The sequence shown here is derived from an EMBL/GenBank/DDBJ whole genome shotgun (WGS) entry which is preliminary data.</text>
</comment>
<evidence type="ECO:0000313" key="3">
    <source>
        <dbReference type="Proteomes" id="UP000215590"/>
    </source>
</evidence>
<dbReference type="Proteomes" id="UP000215590">
    <property type="component" value="Unassembled WGS sequence"/>
</dbReference>
<dbReference type="EMBL" id="NNRJ01000019">
    <property type="protein sequence ID" value="OYR18779.1"/>
    <property type="molecule type" value="Genomic_DNA"/>
</dbReference>
<keyword evidence="1" id="KW-1133">Transmembrane helix</keyword>
<dbReference type="AlphaFoldDB" id="A0A256FVA2"/>
<keyword evidence="3" id="KW-1185">Reference proteome</keyword>
<evidence type="ECO:0000256" key="1">
    <source>
        <dbReference type="SAM" id="Phobius"/>
    </source>
</evidence>
<name>A0A256FVA2_9HYPH</name>
<reference evidence="2 3" key="1">
    <citation type="submission" date="2017-07" db="EMBL/GenBank/DDBJ databases">
        <title>Phylogenetic study on the rhizospheric bacterium Ochrobactrum sp. A44.</title>
        <authorList>
            <person name="Krzyzanowska D.M."/>
            <person name="Ossowicki A."/>
            <person name="Rajewska M."/>
            <person name="Maciag T."/>
            <person name="Kaczynski Z."/>
            <person name="Czerwicka M."/>
            <person name="Jafra S."/>
        </authorList>
    </citation>
    <scope>NUCLEOTIDE SEQUENCE [LARGE SCALE GENOMIC DNA]</scope>
    <source>
        <strain evidence="2 3">DSM 7216</strain>
    </source>
</reference>